<organism evidence="2 3">
    <name type="scientific">Rosa chinensis</name>
    <name type="common">China rose</name>
    <dbReference type="NCBI Taxonomy" id="74649"/>
    <lineage>
        <taxon>Eukaryota</taxon>
        <taxon>Viridiplantae</taxon>
        <taxon>Streptophyta</taxon>
        <taxon>Embryophyta</taxon>
        <taxon>Tracheophyta</taxon>
        <taxon>Spermatophyta</taxon>
        <taxon>Magnoliopsida</taxon>
        <taxon>eudicotyledons</taxon>
        <taxon>Gunneridae</taxon>
        <taxon>Pentapetalae</taxon>
        <taxon>rosids</taxon>
        <taxon>fabids</taxon>
        <taxon>Rosales</taxon>
        <taxon>Rosaceae</taxon>
        <taxon>Rosoideae</taxon>
        <taxon>Rosoideae incertae sedis</taxon>
        <taxon>Rosa</taxon>
    </lineage>
</organism>
<keyword evidence="2" id="KW-0808">Transferase</keyword>
<dbReference type="Gene3D" id="3.40.630.30">
    <property type="match status" value="1"/>
</dbReference>
<evidence type="ECO:0000313" key="2">
    <source>
        <dbReference type="EMBL" id="PRQ38587.1"/>
    </source>
</evidence>
<gene>
    <name evidence="2" type="ORF">RchiOBHm_Chr4g0415651</name>
</gene>
<keyword evidence="3" id="KW-1185">Reference proteome</keyword>
<dbReference type="Pfam" id="PF13302">
    <property type="entry name" value="Acetyltransf_3"/>
    <property type="match status" value="1"/>
</dbReference>
<keyword evidence="2" id="KW-0012">Acyltransferase</keyword>
<reference evidence="2 3" key="1">
    <citation type="journal article" date="2018" name="Nat. Genet.">
        <title>The Rosa genome provides new insights in the design of modern roses.</title>
        <authorList>
            <person name="Bendahmane M."/>
        </authorList>
    </citation>
    <scope>NUCLEOTIDE SEQUENCE [LARGE SCALE GENOMIC DNA]</scope>
    <source>
        <strain evidence="3">cv. Old Blush</strain>
    </source>
</reference>
<evidence type="ECO:0000259" key="1">
    <source>
        <dbReference type="PROSITE" id="PS51186"/>
    </source>
</evidence>
<dbReference type="Proteomes" id="UP000238479">
    <property type="component" value="Chromosome 4"/>
</dbReference>
<comment type="caution">
    <text evidence="2">The sequence shown here is derived from an EMBL/GenBank/DDBJ whole genome shotgun (WGS) entry which is preliminary data.</text>
</comment>
<accession>A0A2P6QWL7</accession>
<dbReference type="CDD" id="cd04301">
    <property type="entry name" value="NAT_SF"/>
    <property type="match status" value="1"/>
</dbReference>
<dbReference type="OMA" id="FDDLYMY"/>
<dbReference type="GO" id="GO:0004145">
    <property type="term" value="F:diamine N-acetyltransferase activity"/>
    <property type="evidence" value="ECO:0007669"/>
    <property type="project" value="UniProtKB-EC"/>
</dbReference>
<dbReference type="EMBL" id="PDCK01000042">
    <property type="protein sequence ID" value="PRQ38587.1"/>
    <property type="molecule type" value="Genomic_DNA"/>
</dbReference>
<dbReference type="InterPro" id="IPR016181">
    <property type="entry name" value="Acyl_CoA_acyltransferase"/>
</dbReference>
<dbReference type="OrthoDB" id="630895at2759"/>
<protein>
    <submittedName>
        <fullName evidence="2">Putative diamine N-acetyltransferase transcription regulator GNAT family</fullName>
        <ecNumber evidence="2">2.3.1.57</ecNumber>
    </submittedName>
</protein>
<proteinExistence type="predicted"/>
<dbReference type="EC" id="2.3.1.57" evidence="2"/>
<evidence type="ECO:0000313" key="3">
    <source>
        <dbReference type="Proteomes" id="UP000238479"/>
    </source>
</evidence>
<dbReference type="Gramene" id="PRQ38587">
    <property type="protein sequence ID" value="PRQ38587"/>
    <property type="gene ID" value="RchiOBHm_Chr4g0415651"/>
</dbReference>
<feature type="domain" description="N-acetyltransferase" evidence="1">
    <location>
        <begin position="20"/>
        <end position="172"/>
    </location>
</feature>
<sequence>MEGNSGISNGREGGDEVFTITLRPLGLSDIDDFMVWGTDEKVSRFCTWEPYASKEEGLNYIKDKILPHPWYRAICLDGRPVGAILVTPNSGNDRCRAEIGYVLGSKYWGKGIATRAVKMVVDTIFKEWTHLERLEAFVDVENVGSQRVMEKAGFQREGVLRKNYIVKGRTIDEVVFSILSTECES</sequence>
<dbReference type="InterPro" id="IPR000182">
    <property type="entry name" value="GNAT_dom"/>
</dbReference>
<dbReference type="SUPFAM" id="SSF55729">
    <property type="entry name" value="Acyl-CoA N-acyltransferases (Nat)"/>
    <property type="match status" value="1"/>
</dbReference>
<dbReference type="AlphaFoldDB" id="A0A2P6QWL7"/>
<dbReference type="PANTHER" id="PTHR46067">
    <property type="entry name" value="ACYL-COA N-ACYLTRANSFERASES (NAT) SUPERFAMILY PROTEIN"/>
    <property type="match status" value="1"/>
</dbReference>
<dbReference type="PROSITE" id="PS51186">
    <property type="entry name" value="GNAT"/>
    <property type="match status" value="1"/>
</dbReference>
<name>A0A2P6QWL7_ROSCH</name>
<dbReference type="PANTHER" id="PTHR46067:SF27">
    <property type="entry name" value="ACYL-COA N-ACYLTRANSFERASES (NAT) SUPERFAMILY PROTEIN"/>
    <property type="match status" value="1"/>
</dbReference>